<organism evidence="8">
    <name type="scientific">freshwater metagenome</name>
    <dbReference type="NCBI Taxonomy" id="449393"/>
    <lineage>
        <taxon>unclassified sequences</taxon>
        <taxon>metagenomes</taxon>
        <taxon>ecological metagenomes</taxon>
    </lineage>
</organism>
<dbReference type="EMBL" id="CAFBPU010000007">
    <property type="protein sequence ID" value="CAB5024904.1"/>
    <property type="molecule type" value="Genomic_DNA"/>
</dbReference>
<dbReference type="Pfam" id="PF07963">
    <property type="entry name" value="N_methyl"/>
    <property type="match status" value="1"/>
</dbReference>
<feature type="transmembrane region" description="Helical" evidence="6">
    <location>
        <begin position="21"/>
        <end position="40"/>
    </location>
</feature>
<reference evidence="8" key="1">
    <citation type="submission" date="2020-05" db="EMBL/GenBank/DDBJ databases">
        <authorList>
            <person name="Chiriac C."/>
            <person name="Salcher M."/>
            <person name="Ghai R."/>
            <person name="Kavagutti S V."/>
        </authorList>
    </citation>
    <scope>NUCLEOTIDE SEQUENCE</scope>
</reference>
<dbReference type="InterPro" id="IPR012902">
    <property type="entry name" value="N_methyl_site"/>
</dbReference>
<sequence>MLARIRKSTEGTDEGFTLIELLVVMIIIGILAAIAIPTFLNQRKNGWNSASKTDVSNFALSAESSAVDKGGDFTKVFTTNTAGTALSTSGVLQTASLVAGFEFTGSQNVDITLGTVSTSNTYCLVGHNTNLGASDGWWTYSKAKGGLQPNVAISQAAAQAAC</sequence>
<dbReference type="Gene3D" id="3.30.700.10">
    <property type="entry name" value="Glycoprotein, Type 4 Pilin"/>
    <property type="match status" value="1"/>
</dbReference>
<evidence type="ECO:0000256" key="5">
    <source>
        <dbReference type="ARBA" id="ARBA00023136"/>
    </source>
</evidence>
<evidence type="ECO:0000256" key="3">
    <source>
        <dbReference type="ARBA" id="ARBA00022692"/>
    </source>
</evidence>
<dbReference type="EMBL" id="CAFBND010000140">
    <property type="protein sequence ID" value="CAB4959396.1"/>
    <property type="molecule type" value="Genomic_DNA"/>
</dbReference>
<proteinExistence type="predicted"/>
<evidence type="ECO:0000256" key="6">
    <source>
        <dbReference type="SAM" id="Phobius"/>
    </source>
</evidence>
<name>A0A6J7KU25_9ZZZZ</name>
<dbReference type="PROSITE" id="PS00409">
    <property type="entry name" value="PROKAR_NTER_METHYL"/>
    <property type="match status" value="1"/>
</dbReference>
<dbReference type="InterPro" id="IPR045584">
    <property type="entry name" value="Pilin-like"/>
</dbReference>
<keyword evidence="3 6" id="KW-0812">Transmembrane</keyword>
<dbReference type="NCBIfam" id="TIGR02532">
    <property type="entry name" value="IV_pilin_GFxxxE"/>
    <property type="match status" value="1"/>
</dbReference>
<dbReference type="AlphaFoldDB" id="A0A6J7KU25"/>
<protein>
    <submittedName>
        <fullName evidence="8">Unannotated protein</fullName>
    </submittedName>
</protein>
<dbReference type="SUPFAM" id="SSF54523">
    <property type="entry name" value="Pili subunits"/>
    <property type="match status" value="1"/>
</dbReference>
<dbReference type="EMBL" id="CAFBIZ010000064">
    <property type="protein sequence ID" value="CAB4848632.1"/>
    <property type="molecule type" value="Genomic_DNA"/>
</dbReference>
<dbReference type="GO" id="GO:0016020">
    <property type="term" value="C:membrane"/>
    <property type="evidence" value="ECO:0007669"/>
    <property type="project" value="UniProtKB-SubCell"/>
</dbReference>
<evidence type="ECO:0000256" key="2">
    <source>
        <dbReference type="ARBA" id="ARBA00022481"/>
    </source>
</evidence>
<keyword evidence="2" id="KW-0488">Methylation</keyword>
<evidence type="ECO:0000313" key="7">
    <source>
        <dbReference type="EMBL" id="CAB4848632.1"/>
    </source>
</evidence>
<comment type="subcellular location">
    <subcellularLocation>
        <location evidence="1">Membrane</location>
        <topology evidence="1">Single-pass membrane protein</topology>
    </subcellularLocation>
</comment>
<evidence type="ECO:0000313" key="9">
    <source>
        <dbReference type="EMBL" id="CAB5024904.1"/>
    </source>
</evidence>
<dbReference type="PANTHER" id="PTHR30093">
    <property type="entry name" value="GENERAL SECRETION PATHWAY PROTEIN G"/>
    <property type="match status" value="1"/>
</dbReference>
<dbReference type="PANTHER" id="PTHR30093:SF44">
    <property type="entry name" value="TYPE II SECRETION SYSTEM CORE PROTEIN G"/>
    <property type="match status" value="1"/>
</dbReference>
<evidence type="ECO:0000256" key="1">
    <source>
        <dbReference type="ARBA" id="ARBA00004167"/>
    </source>
</evidence>
<gene>
    <name evidence="7" type="ORF">UFOPK3268_00643</name>
    <name evidence="8" type="ORF">UFOPK3752_02179</name>
    <name evidence="9" type="ORF">UFOPK4150_00470</name>
</gene>
<evidence type="ECO:0000313" key="8">
    <source>
        <dbReference type="EMBL" id="CAB4959396.1"/>
    </source>
</evidence>
<evidence type="ECO:0000256" key="4">
    <source>
        <dbReference type="ARBA" id="ARBA00022989"/>
    </source>
</evidence>
<accession>A0A6J7KU25</accession>
<keyword evidence="4 6" id="KW-1133">Transmembrane helix</keyword>
<keyword evidence="5 6" id="KW-0472">Membrane</keyword>